<evidence type="ECO:0008006" key="3">
    <source>
        <dbReference type="Google" id="ProtNLM"/>
    </source>
</evidence>
<proteinExistence type="predicted"/>
<sequence>MNPERTMPSLVPAAVSGTPAAADPIRFIVGQDRRGHWVAVASHGRAGGLFRSREAAIGFAVGETGHRPDAVRLSGERVELRL</sequence>
<name>A0A509EAH7_9HYPH</name>
<accession>A0A509EAH7</accession>
<reference evidence="1 2" key="1">
    <citation type="submission" date="2019-06" db="EMBL/GenBank/DDBJ databases">
        <authorList>
            <person name="Rodrigo-Torres L."/>
            <person name="Arahal R. D."/>
            <person name="Lucena T."/>
        </authorList>
    </citation>
    <scope>NUCLEOTIDE SEQUENCE [LARGE SCALE GENOMIC DNA]</scope>
    <source>
        <strain evidence="1 2">SB0023/3</strain>
    </source>
</reference>
<protein>
    <recommendedName>
        <fullName evidence="3">RAG2 PHD domain containing protein</fullName>
    </recommendedName>
</protein>
<keyword evidence="2" id="KW-1185">Reference proteome</keyword>
<evidence type="ECO:0000313" key="2">
    <source>
        <dbReference type="Proteomes" id="UP000410984"/>
    </source>
</evidence>
<gene>
    <name evidence="1" type="ORF">MET9862_01736</name>
</gene>
<dbReference type="AlphaFoldDB" id="A0A509EAH7"/>
<dbReference type="Proteomes" id="UP000410984">
    <property type="component" value="Unassembled WGS sequence"/>
</dbReference>
<organism evidence="1 2">
    <name type="scientific">Methylobacterium symbioticum</name>
    <dbReference type="NCBI Taxonomy" id="2584084"/>
    <lineage>
        <taxon>Bacteria</taxon>
        <taxon>Pseudomonadati</taxon>
        <taxon>Pseudomonadota</taxon>
        <taxon>Alphaproteobacteria</taxon>
        <taxon>Hyphomicrobiales</taxon>
        <taxon>Methylobacteriaceae</taxon>
        <taxon>Methylobacterium</taxon>
    </lineage>
</organism>
<dbReference type="EMBL" id="CABFPH010000018">
    <property type="protein sequence ID" value="VUD71160.1"/>
    <property type="molecule type" value="Genomic_DNA"/>
</dbReference>
<evidence type="ECO:0000313" key="1">
    <source>
        <dbReference type="EMBL" id="VUD71160.1"/>
    </source>
</evidence>